<proteinExistence type="predicted"/>
<gene>
    <name evidence="2" type="primary">tauD</name>
    <name evidence="2" type="ORF">SPIL2461_LOCUS12396</name>
</gene>
<protein>
    <submittedName>
        <fullName evidence="2">TauD protein</fullName>
    </submittedName>
</protein>
<name>A0A812SHU7_SYMPI</name>
<dbReference type="AlphaFoldDB" id="A0A812SHU7"/>
<dbReference type="EMBL" id="CAJNIZ010025480">
    <property type="protein sequence ID" value="CAE7484239.1"/>
    <property type="molecule type" value="Genomic_DNA"/>
</dbReference>
<feature type="non-terminal residue" evidence="2">
    <location>
        <position position="1"/>
    </location>
</feature>
<evidence type="ECO:0000256" key="1">
    <source>
        <dbReference type="SAM" id="Phobius"/>
    </source>
</evidence>
<feature type="transmembrane region" description="Helical" evidence="1">
    <location>
        <begin position="23"/>
        <end position="44"/>
    </location>
</feature>
<reference evidence="2" key="1">
    <citation type="submission" date="2021-02" db="EMBL/GenBank/DDBJ databases">
        <authorList>
            <person name="Dougan E. K."/>
            <person name="Rhodes N."/>
            <person name="Thang M."/>
            <person name="Chan C."/>
        </authorList>
    </citation>
    <scope>NUCLEOTIDE SEQUENCE</scope>
</reference>
<organism evidence="2 3">
    <name type="scientific">Symbiodinium pilosum</name>
    <name type="common">Dinoflagellate</name>
    <dbReference type="NCBI Taxonomy" id="2952"/>
    <lineage>
        <taxon>Eukaryota</taxon>
        <taxon>Sar</taxon>
        <taxon>Alveolata</taxon>
        <taxon>Dinophyceae</taxon>
        <taxon>Suessiales</taxon>
        <taxon>Symbiodiniaceae</taxon>
        <taxon>Symbiodinium</taxon>
    </lineage>
</organism>
<comment type="caution">
    <text evidence="2">The sequence shown here is derived from an EMBL/GenBank/DDBJ whole genome shotgun (WGS) entry which is preliminary data.</text>
</comment>
<keyword evidence="3" id="KW-1185">Reference proteome</keyword>
<keyword evidence="1" id="KW-0472">Membrane</keyword>
<feature type="non-terminal residue" evidence="2">
    <location>
        <position position="374"/>
    </location>
</feature>
<dbReference type="OrthoDB" id="5818554at2759"/>
<evidence type="ECO:0000313" key="2">
    <source>
        <dbReference type="EMBL" id="CAE7484239.1"/>
    </source>
</evidence>
<evidence type="ECO:0000313" key="3">
    <source>
        <dbReference type="Proteomes" id="UP000649617"/>
    </source>
</evidence>
<keyword evidence="1" id="KW-1133">Transmembrane helix</keyword>
<sequence length="374" mass="41880">VKRTAHDDKLHIPTSSEIMWEGLLDALCFIFGCVLWLLACSQFLHKYGSESREVDTIILCFPVIFGPGKCMLELEDAGENLTVSIFTLNLTSTVLCIKHRSDTPQLSSLEPTIGELVPSVSPELREHTLYVDIMRRALSIEASMDDKQTTFLDVSITGDPDPPQESKFETGNMRSTKVRLHRAHSAYPTRVAISAKTPIQEEQYRLQVVQVTTILRTLLLTGVTSTGLQYHRCILGNWLDHGEIALPVDLRRLQIEIAFSNIPYGIPFNSPLTDRFSTVYLPMKQGKCQQYCTQQRGCFESRITSTNGCFFIFGPTSLTCEQLHKEDKQAEESPYSFNLMAELCSGNGGSCVYLKKGSPYHLVSDMLDASLSYG</sequence>
<dbReference type="Proteomes" id="UP000649617">
    <property type="component" value="Unassembled WGS sequence"/>
</dbReference>
<accession>A0A812SHU7</accession>
<keyword evidence="1" id="KW-0812">Transmembrane</keyword>